<dbReference type="AlphaFoldDB" id="A0A9W5QWV8"/>
<evidence type="ECO:0000313" key="11">
    <source>
        <dbReference type="Proteomes" id="UP000014009"/>
    </source>
</evidence>
<evidence type="ECO:0000256" key="5">
    <source>
        <dbReference type="ARBA" id="ARBA00023136"/>
    </source>
</evidence>
<dbReference type="Proteomes" id="UP000014009">
    <property type="component" value="Unassembled WGS sequence"/>
</dbReference>
<dbReference type="GO" id="GO:0016020">
    <property type="term" value="C:membrane"/>
    <property type="evidence" value="ECO:0007669"/>
    <property type="project" value="UniProtKB-SubCell"/>
</dbReference>
<comment type="similarity">
    <text evidence="2">Belongs to the GerABKC lipoprotein family.</text>
</comment>
<protein>
    <submittedName>
        <fullName evidence="10">Ger(X)C family germination protein</fullName>
    </submittedName>
</protein>
<keyword evidence="3" id="KW-0309">Germination</keyword>
<keyword evidence="5" id="KW-0472">Membrane</keyword>
<name>A0A9W5QWV8_BACCE</name>
<dbReference type="Pfam" id="PF25198">
    <property type="entry name" value="Spore_GerAC_N"/>
    <property type="match status" value="1"/>
</dbReference>
<dbReference type="InterPro" id="IPR038501">
    <property type="entry name" value="Spore_GerAC_C_sf"/>
</dbReference>
<evidence type="ECO:0000313" key="10">
    <source>
        <dbReference type="EMBL" id="EOP91867.1"/>
    </source>
</evidence>
<dbReference type="PANTHER" id="PTHR35789">
    <property type="entry name" value="SPORE GERMINATION PROTEIN B3"/>
    <property type="match status" value="1"/>
</dbReference>
<evidence type="ECO:0000256" key="6">
    <source>
        <dbReference type="ARBA" id="ARBA00023139"/>
    </source>
</evidence>
<dbReference type="InterPro" id="IPR008844">
    <property type="entry name" value="Spore_GerAC-like"/>
</dbReference>
<dbReference type="Pfam" id="PF05504">
    <property type="entry name" value="Spore_GerAC"/>
    <property type="match status" value="1"/>
</dbReference>
<organism evidence="10 11">
    <name type="scientific">Bacillus cereus HuB4-4</name>
    <dbReference type="NCBI Taxonomy" id="1053211"/>
    <lineage>
        <taxon>Bacteria</taxon>
        <taxon>Bacillati</taxon>
        <taxon>Bacillota</taxon>
        <taxon>Bacilli</taxon>
        <taxon>Bacillales</taxon>
        <taxon>Bacillaceae</taxon>
        <taxon>Bacillus</taxon>
        <taxon>Bacillus cereus group</taxon>
    </lineage>
</organism>
<evidence type="ECO:0000256" key="3">
    <source>
        <dbReference type="ARBA" id="ARBA00022544"/>
    </source>
</evidence>
<dbReference type="GO" id="GO:0009847">
    <property type="term" value="P:spore germination"/>
    <property type="evidence" value="ECO:0007669"/>
    <property type="project" value="InterPro"/>
</dbReference>
<proteinExistence type="inferred from homology"/>
<keyword evidence="7" id="KW-0449">Lipoprotein</keyword>
<feature type="domain" description="Spore germination GerAC-like C-terminal" evidence="8">
    <location>
        <begin position="197"/>
        <end position="371"/>
    </location>
</feature>
<comment type="caution">
    <text evidence="10">The sequence shown here is derived from an EMBL/GenBank/DDBJ whole genome shotgun (WGS) entry which is preliminary data.</text>
</comment>
<sequence>MIQKSLLILICFIYLIGCSQRIPLEQVSLILLIALDRTSNGDIKVGTSIPLFHHEKQKSTVEHSVQASTIYNGFSKIDTKLTGYVTSSKAEVILIGKKFAQEENWIQKLDSSYRDPYATINAKVVLVDGLAGDIFQINRPDKPALPSYIDGVIESSIQNNQSVSSTIQQLMREKNEQGMTQTVPIIKKTNNEIDTIGIAFLNHQGRYITKIPKKDVKFFNLINKKQVAGRMILHLALAPKGFNKKPNSSVLVQNTKRKINVDFQKGKFIFNIDVNMNVSLIENTSNTLDKTPSQGKKNINKLEREMQQEFDQKLYSILQDMQKNNIDPLGLSLYARAFQYKEWKKVKEDWLHSFSKAKIRVNTHIKIKDTGTIRN</sequence>
<dbReference type="RefSeq" id="WP_016098097.1">
    <property type="nucleotide sequence ID" value="NZ_KB976537.1"/>
</dbReference>
<evidence type="ECO:0000256" key="1">
    <source>
        <dbReference type="ARBA" id="ARBA00004635"/>
    </source>
</evidence>
<accession>A0A9W5QWV8</accession>
<evidence type="ECO:0000256" key="4">
    <source>
        <dbReference type="ARBA" id="ARBA00022729"/>
    </source>
</evidence>
<evidence type="ECO:0000256" key="7">
    <source>
        <dbReference type="ARBA" id="ARBA00023288"/>
    </source>
</evidence>
<feature type="domain" description="Spore germination protein N-terminal" evidence="9">
    <location>
        <begin position="21"/>
        <end position="187"/>
    </location>
</feature>
<dbReference type="InterPro" id="IPR057336">
    <property type="entry name" value="GerAC_N"/>
</dbReference>
<dbReference type="Gene3D" id="3.30.300.210">
    <property type="entry name" value="Nutrient germinant receptor protein C, domain 3"/>
    <property type="match status" value="1"/>
</dbReference>
<evidence type="ECO:0000259" key="9">
    <source>
        <dbReference type="Pfam" id="PF25198"/>
    </source>
</evidence>
<dbReference type="EMBL" id="AHEF01000037">
    <property type="protein sequence ID" value="EOP91867.1"/>
    <property type="molecule type" value="Genomic_DNA"/>
</dbReference>
<evidence type="ECO:0000256" key="2">
    <source>
        <dbReference type="ARBA" id="ARBA00007886"/>
    </source>
</evidence>
<comment type="subcellular location">
    <subcellularLocation>
        <location evidence="1">Membrane</location>
        <topology evidence="1">Lipid-anchor</topology>
    </subcellularLocation>
</comment>
<dbReference type="PANTHER" id="PTHR35789:SF1">
    <property type="entry name" value="SPORE GERMINATION PROTEIN B3"/>
    <property type="match status" value="1"/>
</dbReference>
<keyword evidence="6" id="KW-0564">Palmitate</keyword>
<reference evidence="10 11" key="1">
    <citation type="submission" date="2012-12" db="EMBL/GenBank/DDBJ databases">
        <title>The Genome Sequence of Bacillus cereus HuB4-4.</title>
        <authorList>
            <consortium name="The Broad Institute Genome Sequencing Platform"/>
            <consortium name="The Broad Institute Genome Sequencing Center for Infectious Disease"/>
            <person name="Feldgarden M."/>
            <person name="Van der Auwera G.A."/>
            <person name="Mahillon J."/>
            <person name="Duprez V."/>
            <person name="Timmery S."/>
            <person name="Mattelet C."/>
            <person name="Dierick K."/>
            <person name="Sun M."/>
            <person name="Yu Z."/>
            <person name="Zhu L."/>
            <person name="Hu X."/>
            <person name="Shank E.B."/>
            <person name="Swiecicka I."/>
            <person name="Hansen B.M."/>
            <person name="Andrup L."/>
            <person name="Walker B."/>
            <person name="Young S.K."/>
            <person name="Zeng Q."/>
            <person name="Gargeya S."/>
            <person name="Fitzgerald M."/>
            <person name="Haas B."/>
            <person name="Abouelleil A."/>
            <person name="Alvarado L."/>
            <person name="Arachchi H.M."/>
            <person name="Berlin A.M."/>
            <person name="Chapman S.B."/>
            <person name="Dewar J."/>
            <person name="Goldberg J."/>
            <person name="Griggs A."/>
            <person name="Gujja S."/>
            <person name="Hansen M."/>
            <person name="Howarth C."/>
            <person name="Imamovic A."/>
            <person name="Larimer J."/>
            <person name="McCowan C."/>
            <person name="Murphy C."/>
            <person name="Neiman D."/>
            <person name="Pearson M."/>
            <person name="Priest M."/>
            <person name="Roberts A."/>
            <person name="Saif S."/>
            <person name="Shea T."/>
            <person name="Sisk P."/>
            <person name="Sykes S."/>
            <person name="Wortman J."/>
            <person name="Nusbaum C."/>
            <person name="Birren B."/>
        </authorList>
    </citation>
    <scope>NUCLEOTIDE SEQUENCE [LARGE SCALE GENOMIC DNA]</scope>
    <source>
        <strain evidence="10 11">HuB4-4</strain>
    </source>
</reference>
<keyword evidence="4" id="KW-0732">Signal</keyword>
<dbReference type="NCBIfam" id="TIGR02887">
    <property type="entry name" value="spore_ger_x_C"/>
    <property type="match status" value="1"/>
</dbReference>
<gene>
    <name evidence="10" type="ORF">IGM_01927</name>
</gene>
<evidence type="ECO:0000259" key="8">
    <source>
        <dbReference type="Pfam" id="PF05504"/>
    </source>
</evidence>
<dbReference type="InterPro" id="IPR046953">
    <property type="entry name" value="Spore_GerAC-like_C"/>
</dbReference>